<dbReference type="CDD" id="cd00598">
    <property type="entry name" value="GH18_chitinase-like"/>
    <property type="match status" value="1"/>
</dbReference>
<keyword evidence="13" id="KW-1185">Reference proteome</keyword>
<dbReference type="Proteomes" id="UP000886523">
    <property type="component" value="Unassembled WGS sequence"/>
</dbReference>
<sequence length="410" mass="42849">MHFTVLSLLAAAITFIPSIVYGSPISRRAGAQNAPHFVIYHDDWTSGETGPPTPAKLAGYNVYILSFLLLSGPADQAATWAGLDAATRTSSKDAYSAAGIKLMVSAFGSTDMPVTSGADPAATANTMAAWVKRYDLDGIDVDFEDFAAVNAADGSAEKWLITFTRTLRNSLPTGQYIITHAPVAPWFSPIYTAGAYTKVNAQVGDLIDWYNLQYYNQDEYTTCHGILTASSSAFPKTAVFEIHATAGVPLDKLVIGKPGTPGDATNGWVDPHTLARCVSQAQAQGWNAGTMVWQFPSVSSAWISAVRSQAWPIGGGGGGGGGGGSGSGGGEPSPPPPASSTTSSSATSTTTSSADPSQSWGSTTVGAWLVGTVYVGGQQVTYNGVLYQAKWWTLGEIPGIADVWKQVLRC</sequence>
<dbReference type="AlphaFoldDB" id="A0A9P6DQQ9"/>
<dbReference type="InterPro" id="IPR017853">
    <property type="entry name" value="GH"/>
</dbReference>
<evidence type="ECO:0000256" key="8">
    <source>
        <dbReference type="RuleBase" id="RU004453"/>
    </source>
</evidence>
<evidence type="ECO:0000256" key="9">
    <source>
        <dbReference type="SAM" id="MobiDB-lite"/>
    </source>
</evidence>
<gene>
    <name evidence="12" type="ORF">BS47DRAFT_1351242</name>
</gene>
<dbReference type="Pfam" id="PF02839">
    <property type="entry name" value="CBM_5_12"/>
    <property type="match status" value="1"/>
</dbReference>
<dbReference type="GO" id="GO:0008843">
    <property type="term" value="F:endochitinase activity"/>
    <property type="evidence" value="ECO:0007669"/>
    <property type="project" value="UniProtKB-EC"/>
</dbReference>
<dbReference type="Gene3D" id="3.20.20.80">
    <property type="entry name" value="Glycosidases"/>
    <property type="match status" value="1"/>
</dbReference>
<name>A0A9P6DQQ9_9AGAM</name>
<evidence type="ECO:0000259" key="11">
    <source>
        <dbReference type="PROSITE" id="PS51910"/>
    </source>
</evidence>
<evidence type="ECO:0000256" key="3">
    <source>
        <dbReference type="ARBA" id="ARBA00023024"/>
    </source>
</evidence>
<evidence type="ECO:0000256" key="1">
    <source>
        <dbReference type="ARBA" id="ARBA00000822"/>
    </source>
</evidence>
<evidence type="ECO:0000256" key="5">
    <source>
        <dbReference type="ARBA" id="ARBA00023295"/>
    </source>
</evidence>
<accession>A0A9P6DQQ9</accession>
<dbReference type="PROSITE" id="PS51910">
    <property type="entry name" value="GH18_2"/>
    <property type="match status" value="1"/>
</dbReference>
<dbReference type="Pfam" id="PF00704">
    <property type="entry name" value="Glyco_hydro_18"/>
    <property type="match status" value="1"/>
</dbReference>
<keyword evidence="10" id="KW-0732">Signal</keyword>
<dbReference type="GO" id="GO:0005576">
    <property type="term" value="C:extracellular region"/>
    <property type="evidence" value="ECO:0007669"/>
    <property type="project" value="InterPro"/>
</dbReference>
<dbReference type="PROSITE" id="PS01095">
    <property type="entry name" value="GH18_1"/>
    <property type="match status" value="1"/>
</dbReference>
<evidence type="ECO:0000256" key="7">
    <source>
        <dbReference type="RuleBase" id="RU000489"/>
    </source>
</evidence>
<comment type="caution">
    <text evidence="12">The sequence shown here is derived from an EMBL/GenBank/DDBJ whole genome shotgun (WGS) entry which is preliminary data.</text>
</comment>
<dbReference type="InterPro" id="IPR036573">
    <property type="entry name" value="CBM_sf_5/12"/>
</dbReference>
<dbReference type="GO" id="GO:0000272">
    <property type="term" value="P:polysaccharide catabolic process"/>
    <property type="evidence" value="ECO:0007669"/>
    <property type="project" value="UniProtKB-KW"/>
</dbReference>
<feature type="chain" id="PRO_5040323840" evidence="10">
    <location>
        <begin position="23"/>
        <end position="410"/>
    </location>
</feature>
<keyword evidence="3" id="KW-0146">Chitin degradation</keyword>
<evidence type="ECO:0000256" key="10">
    <source>
        <dbReference type="SAM" id="SignalP"/>
    </source>
</evidence>
<dbReference type="InterPro" id="IPR001223">
    <property type="entry name" value="Glyco_hydro18_cat"/>
</dbReference>
<keyword evidence="4" id="KW-0119">Carbohydrate metabolism</keyword>
<feature type="signal peptide" evidence="10">
    <location>
        <begin position="1"/>
        <end position="22"/>
    </location>
</feature>
<reference evidence="12" key="1">
    <citation type="journal article" date="2020" name="Nat. Commun.">
        <title>Large-scale genome sequencing of mycorrhizal fungi provides insights into the early evolution of symbiotic traits.</title>
        <authorList>
            <person name="Miyauchi S."/>
            <person name="Kiss E."/>
            <person name="Kuo A."/>
            <person name="Drula E."/>
            <person name="Kohler A."/>
            <person name="Sanchez-Garcia M."/>
            <person name="Morin E."/>
            <person name="Andreopoulos B."/>
            <person name="Barry K.W."/>
            <person name="Bonito G."/>
            <person name="Buee M."/>
            <person name="Carver A."/>
            <person name="Chen C."/>
            <person name="Cichocki N."/>
            <person name="Clum A."/>
            <person name="Culley D."/>
            <person name="Crous P.W."/>
            <person name="Fauchery L."/>
            <person name="Girlanda M."/>
            <person name="Hayes R.D."/>
            <person name="Keri Z."/>
            <person name="LaButti K."/>
            <person name="Lipzen A."/>
            <person name="Lombard V."/>
            <person name="Magnuson J."/>
            <person name="Maillard F."/>
            <person name="Murat C."/>
            <person name="Nolan M."/>
            <person name="Ohm R.A."/>
            <person name="Pangilinan J."/>
            <person name="Pereira M.F."/>
            <person name="Perotto S."/>
            <person name="Peter M."/>
            <person name="Pfister S."/>
            <person name="Riley R."/>
            <person name="Sitrit Y."/>
            <person name="Stielow J.B."/>
            <person name="Szollosi G."/>
            <person name="Zifcakova L."/>
            <person name="Stursova M."/>
            <person name="Spatafora J.W."/>
            <person name="Tedersoo L."/>
            <person name="Vaario L.M."/>
            <person name="Yamada A."/>
            <person name="Yan M."/>
            <person name="Wang P."/>
            <person name="Xu J."/>
            <person name="Bruns T."/>
            <person name="Baldrian P."/>
            <person name="Vilgalys R."/>
            <person name="Dunand C."/>
            <person name="Henrissat B."/>
            <person name="Grigoriev I.V."/>
            <person name="Hibbett D."/>
            <person name="Nagy L.G."/>
            <person name="Martin F.M."/>
        </authorList>
    </citation>
    <scope>NUCLEOTIDE SEQUENCE</scope>
    <source>
        <strain evidence="12">UP504</strain>
    </source>
</reference>
<keyword evidence="6" id="KW-0624">Polysaccharide degradation</keyword>
<evidence type="ECO:0000256" key="6">
    <source>
        <dbReference type="ARBA" id="ARBA00023326"/>
    </source>
</evidence>
<comment type="similarity">
    <text evidence="8">Belongs to the glycosyl hydrolase 18 family.</text>
</comment>
<dbReference type="InterPro" id="IPR003610">
    <property type="entry name" value="CBM5/12"/>
</dbReference>
<proteinExistence type="inferred from homology"/>
<evidence type="ECO:0000313" key="12">
    <source>
        <dbReference type="EMBL" id="KAF9507653.1"/>
    </source>
</evidence>
<protein>
    <submittedName>
        <fullName evidence="12">Carbohydrate-binding module family 5 protein</fullName>
    </submittedName>
</protein>
<dbReference type="CDD" id="cd12215">
    <property type="entry name" value="ChiC_BD"/>
    <property type="match status" value="1"/>
</dbReference>
<dbReference type="SMART" id="SM00495">
    <property type="entry name" value="ChtBD3"/>
    <property type="match status" value="1"/>
</dbReference>
<organism evidence="12 13">
    <name type="scientific">Hydnum rufescens UP504</name>
    <dbReference type="NCBI Taxonomy" id="1448309"/>
    <lineage>
        <taxon>Eukaryota</taxon>
        <taxon>Fungi</taxon>
        <taxon>Dikarya</taxon>
        <taxon>Basidiomycota</taxon>
        <taxon>Agaricomycotina</taxon>
        <taxon>Agaricomycetes</taxon>
        <taxon>Cantharellales</taxon>
        <taxon>Hydnaceae</taxon>
        <taxon>Hydnum</taxon>
    </lineage>
</organism>
<dbReference type="EMBL" id="MU129075">
    <property type="protein sequence ID" value="KAF9507653.1"/>
    <property type="molecule type" value="Genomic_DNA"/>
</dbReference>
<feature type="domain" description="GH18" evidence="11">
    <location>
        <begin position="35"/>
        <end position="309"/>
    </location>
</feature>
<comment type="catalytic activity">
    <reaction evidence="1">
        <text>Random endo-hydrolysis of N-acetyl-beta-D-glucosaminide (1-&gt;4)-beta-linkages in chitin and chitodextrins.</text>
        <dbReference type="EC" id="3.2.1.14"/>
    </reaction>
</comment>
<feature type="compositionally biased region" description="Gly residues" evidence="9">
    <location>
        <begin position="313"/>
        <end position="331"/>
    </location>
</feature>
<dbReference type="OrthoDB" id="3012298at2759"/>
<evidence type="ECO:0000256" key="4">
    <source>
        <dbReference type="ARBA" id="ARBA00023277"/>
    </source>
</evidence>
<dbReference type="SUPFAM" id="SSF51445">
    <property type="entry name" value="(Trans)glycosidases"/>
    <property type="match status" value="1"/>
</dbReference>
<dbReference type="GO" id="GO:0030246">
    <property type="term" value="F:carbohydrate binding"/>
    <property type="evidence" value="ECO:0007669"/>
    <property type="project" value="InterPro"/>
</dbReference>
<dbReference type="GO" id="GO:0006032">
    <property type="term" value="P:chitin catabolic process"/>
    <property type="evidence" value="ECO:0007669"/>
    <property type="project" value="UniProtKB-KW"/>
</dbReference>
<dbReference type="SUPFAM" id="SSF51055">
    <property type="entry name" value="Carbohydrate binding domain"/>
    <property type="match status" value="1"/>
</dbReference>
<keyword evidence="2 7" id="KW-0378">Hydrolase</keyword>
<evidence type="ECO:0000313" key="13">
    <source>
        <dbReference type="Proteomes" id="UP000886523"/>
    </source>
</evidence>
<keyword evidence="5 7" id="KW-0326">Glycosidase</keyword>
<dbReference type="InterPro" id="IPR001579">
    <property type="entry name" value="Glyco_hydro_18_chit_AS"/>
</dbReference>
<feature type="compositionally biased region" description="Low complexity" evidence="9">
    <location>
        <begin position="339"/>
        <end position="357"/>
    </location>
</feature>
<evidence type="ECO:0000256" key="2">
    <source>
        <dbReference type="ARBA" id="ARBA00022801"/>
    </source>
</evidence>
<dbReference type="Gene3D" id="2.10.10.20">
    <property type="entry name" value="Carbohydrate-binding module superfamily 5/12"/>
    <property type="match status" value="1"/>
</dbReference>
<feature type="region of interest" description="Disordered" evidence="9">
    <location>
        <begin position="313"/>
        <end position="361"/>
    </location>
</feature>